<evidence type="ECO:0000256" key="1">
    <source>
        <dbReference type="SAM" id="MobiDB-lite"/>
    </source>
</evidence>
<keyword evidence="4" id="KW-1185">Reference proteome</keyword>
<dbReference type="SUPFAM" id="SSF53098">
    <property type="entry name" value="Ribonuclease H-like"/>
    <property type="match status" value="1"/>
</dbReference>
<sequence length="417" mass="47903">MDRFVIRHKRQNEKSEFGESSSIASDSSNDKKAKLDKNKPEESAVAVQPDSTLTKIPASFPSWKKNNPWLCLNENYRAICTICTEAYNKNLVLRLDSHELKSKVTWVQTGFFYWKHAADRIKKHQKSSLHLKCTEALKNLKTVNVVQHLSTATLKQMMDHRTALKKIFSTLRILGRQGLAIRGAANDEDSNFMTILRARAEDVLELESWLSRTGHKWLHHDIQNEILEIMANKIMTENIEKIKKSEFYAILLDETPDVSRMEQISIYFRVASPDLVSSEYFMGFYSTTSTKAGTLFDIVKDVLLRFQLPLEKLRGQCYDGASNVSGRLSGLQQRIQEEEPRALFVHCNAHNLNLAVQDSIEKVLEARKFLGVMKEMINFVRDSPKRIARFQDLQAYEGEENGEDFPALAAYCPTRYE</sequence>
<dbReference type="PANTHER" id="PTHR45749">
    <property type="match status" value="1"/>
</dbReference>
<protein>
    <recommendedName>
        <fullName evidence="2">DUF4371 domain-containing protein</fullName>
    </recommendedName>
</protein>
<evidence type="ECO:0000313" key="4">
    <source>
        <dbReference type="Proteomes" id="UP001154078"/>
    </source>
</evidence>
<dbReference type="PANTHER" id="PTHR45749:SF14">
    <property type="entry name" value="TTF-TYPE DOMAIN-CONTAINING PROTEIN"/>
    <property type="match status" value="1"/>
</dbReference>
<feature type="domain" description="DUF4371" evidence="2">
    <location>
        <begin position="106"/>
        <end position="330"/>
    </location>
</feature>
<evidence type="ECO:0000313" key="3">
    <source>
        <dbReference type="EMBL" id="CAH0555121.1"/>
    </source>
</evidence>
<evidence type="ECO:0000259" key="2">
    <source>
        <dbReference type="Pfam" id="PF14291"/>
    </source>
</evidence>
<reference evidence="3" key="1">
    <citation type="submission" date="2021-12" db="EMBL/GenBank/DDBJ databases">
        <authorList>
            <person name="King R."/>
        </authorList>
    </citation>
    <scope>NUCLEOTIDE SEQUENCE</scope>
</reference>
<organism evidence="3 4">
    <name type="scientific">Brassicogethes aeneus</name>
    <name type="common">Rape pollen beetle</name>
    <name type="synonym">Meligethes aeneus</name>
    <dbReference type="NCBI Taxonomy" id="1431903"/>
    <lineage>
        <taxon>Eukaryota</taxon>
        <taxon>Metazoa</taxon>
        <taxon>Ecdysozoa</taxon>
        <taxon>Arthropoda</taxon>
        <taxon>Hexapoda</taxon>
        <taxon>Insecta</taxon>
        <taxon>Pterygota</taxon>
        <taxon>Neoptera</taxon>
        <taxon>Endopterygota</taxon>
        <taxon>Coleoptera</taxon>
        <taxon>Polyphaga</taxon>
        <taxon>Cucujiformia</taxon>
        <taxon>Nitidulidae</taxon>
        <taxon>Meligethinae</taxon>
        <taxon>Brassicogethes</taxon>
    </lineage>
</organism>
<dbReference type="OrthoDB" id="6762374at2759"/>
<feature type="compositionally biased region" description="Basic and acidic residues" evidence="1">
    <location>
        <begin position="28"/>
        <end position="42"/>
    </location>
</feature>
<proteinExistence type="predicted"/>
<dbReference type="Proteomes" id="UP001154078">
    <property type="component" value="Chromosome 4"/>
</dbReference>
<dbReference type="InterPro" id="IPR025398">
    <property type="entry name" value="DUF4371"/>
</dbReference>
<dbReference type="AlphaFoldDB" id="A0A9P0B479"/>
<dbReference type="InterPro" id="IPR012337">
    <property type="entry name" value="RNaseH-like_sf"/>
</dbReference>
<feature type="compositionally biased region" description="Basic residues" evidence="1">
    <location>
        <begin position="1"/>
        <end position="11"/>
    </location>
</feature>
<gene>
    <name evidence="3" type="ORF">MELIAE_LOCUS6557</name>
</gene>
<dbReference type="EMBL" id="OV121135">
    <property type="protein sequence ID" value="CAH0555121.1"/>
    <property type="molecule type" value="Genomic_DNA"/>
</dbReference>
<accession>A0A9P0B479</accession>
<feature type="region of interest" description="Disordered" evidence="1">
    <location>
        <begin position="1"/>
        <end position="48"/>
    </location>
</feature>
<name>A0A9P0B479_BRAAE</name>
<dbReference type="Pfam" id="PF14291">
    <property type="entry name" value="DUF4371"/>
    <property type="match status" value="1"/>
</dbReference>